<keyword evidence="11" id="KW-1185">Reference proteome</keyword>
<dbReference type="SUPFAM" id="SSF158235">
    <property type="entry name" value="SOCS box-like"/>
    <property type="match status" value="1"/>
</dbReference>
<dbReference type="Proteomes" id="UP001208570">
    <property type="component" value="Unassembled WGS sequence"/>
</dbReference>
<dbReference type="GO" id="GO:0009968">
    <property type="term" value="P:negative regulation of signal transduction"/>
    <property type="evidence" value="ECO:0007669"/>
    <property type="project" value="UniProtKB-KW"/>
</dbReference>
<evidence type="ECO:0000259" key="9">
    <source>
        <dbReference type="PROSITE" id="PS50225"/>
    </source>
</evidence>
<dbReference type="EMBL" id="JAODUP010000405">
    <property type="protein sequence ID" value="KAK2150430.1"/>
    <property type="molecule type" value="Genomic_DNA"/>
</dbReference>
<feature type="compositionally biased region" description="Polar residues" evidence="7">
    <location>
        <begin position="44"/>
        <end position="53"/>
    </location>
</feature>
<dbReference type="Pfam" id="PF00017">
    <property type="entry name" value="SH2"/>
    <property type="match status" value="1"/>
</dbReference>
<gene>
    <name evidence="10" type="ORF">LSH36_405g01013</name>
</gene>
<feature type="region of interest" description="Disordered" evidence="7">
    <location>
        <begin position="1"/>
        <end position="57"/>
    </location>
</feature>
<evidence type="ECO:0000256" key="1">
    <source>
        <dbReference type="ARBA" id="ARBA00004906"/>
    </source>
</evidence>
<keyword evidence="2" id="KW-0341">Growth regulation</keyword>
<dbReference type="GO" id="GO:0005942">
    <property type="term" value="C:phosphatidylinositol 3-kinase complex"/>
    <property type="evidence" value="ECO:0007669"/>
    <property type="project" value="TreeGrafter"/>
</dbReference>
<dbReference type="PANTHER" id="PTHR10155:SF0">
    <property type="entry name" value="SUPPRESSOR OF CYTOKINE SIGNALING AT 36E, ISOFORM D"/>
    <property type="match status" value="1"/>
</dbReference>
<dbReference type="PROSITE" id="PS50225">
    <property type="entry name" value="SOCS"/>
    <property type="match status" value="1"/>
</dbReference>
<dbReference type="Pfam" id="PF07525">
    <property type="entry name" value="SOCS_box"/>
    <property type="match status" value="1"/>
</dbReference>
<accession>A0AAD9MYR7</accession>
<comment type="caution">
    <text evidence="10">The sequence shown here is derived from an EMBL/GenBank/DDBJ whole genome shotgun (WGS) entry which is preliminary data.</text>
</comment>
<dbReference type="SUPFAM" id="SSF55550">
    <property type="entry name" value="SH2 domain"/>
    <property type="match status" value="1"/>
</dbReference>
<organism evidence="10 11">
    <name type="scientific">Paralvinella palmiformis</name>
    <dbReference type="NCBI Taxonomy" id="53620"/>
    <lineage>
        <taxon>Eukaryota</taxon>
        <taxon>Metazoa</taxon>
        <taxon>Spiralia</taxon>
        <taxon>Lophotrochozoa</taxon>
        <taxon>Annelida</taxon>
        <taxon>Polychaeta</taxon>
        <taxon>Sedentaria</taxon>
        <taxon>Canalipalpata</taxon>
        <taxon>Terebellida</taxon>
        <taxon>Terebelliformia</taxon>
        <taxon>Alvinellidae</taxon>
        <taxon>Paralvinella</taxon>
    </lineage>
</organism>
<dbReference type="AlphaFoldDB" id="A0AAD9MYR7"/>
<keyword evidence="5 6" id="KW-0727">SH2 domain</keyword>
<protein>
    <recommendedName>
        <fullName evidence="12">Suppressor of cytokine signaling 5</fullName>
    </recommendedName>
</protein>
<dbReference type="GO" id="GO:0035556">
    <property type="term" value="P:intracellular signal transduction"/>
    <property type="evidence" value="ECO:0007669"/>
    <property type="project" value="InterPro"/>
</dbReference>
<feature type="domain" description="SH2" evidence="8">
    <location>
        <begin position="382"/>
        <end position="477"/>
    </location>
</feature>
<name>A0AAD9MYR7_9ANNE</name>
<dbReference type="GO" id="GO:0046854">
    <property type="term" value="P:phosphatidylinositol phosphate biosynthetic process"/>
    <property type="evidence" value="ECO:0007669"/>
    <property type="project" value="TreeGrafter"/>
</dbReference>
<evidence type="ECO:0000256" key="6">
    <source>
        <dbReference type="PROSITE-ProRule" id="PRU00191"/>
    </source>
</evidence>
<dbReference type="SMART" id="SM00253">
    <property type="entry name" value="SOCS"/>
    <property type="match status" value="1"/>
</dbReference>
<dbReference type="SMART" id="SM00969">
    <property type="entry name" value="SOCS_box"/>
    <property type="match status" value="1"/>
</dbReference>
<reference evidence="10" key="1">
    <citation type="journal article" date="2023" name="Mol. Biol. Evol.">
        <title>Third-Generation Sequencing Reveals the Adaptive Role of the Epigenome in Three Deep-Sea Polychaetes.</title>
        <authorList>
            <person name="Perez M."/>
            <person name="Aroh O."/>
            <person name="Sun Y."/>
            <person name="Lan Y."/>
            <person name="Juniper S.K."/>
            <person name="Young C.R."/>
            <person name="Angers B."/>
            <person name="Qian P.Y."/>
        </authorList>
    </citation>
    <scope>NUCLEOTIDE SEQUENCE</scope>
    <source>
        <strain evidence="10">P08H-3</strain>
    </source>
</reference>
<dbReference type="SMART" id="SM00252">
    <property type="entry name" value="SH2"/>
    <property type="match status" value="1"/>
</dbReference>
<dbReference type="PROSITE" id="PS50001">
    <property type="entry name" value="SH2"/>
    <property type="match status" value="1"/>
</dbReference>
<dbReference type="GO" id="GO:0046935">
    <property type="term" value="F:1-phosphatidylinositol-3-kinase regulator activity"/>
    <property type="evidence" value="ECO:0007669"/>
    <property type="project" value="TreeGrafter"/>
</dbReference>
<evidence type="ECO:0008006" key="12">
    <source>
        <dbReference type="Google" id="ProtNLM"/>
    </source>
</evidence>
<dbReference type="InterPro" id="IPR000980">
    <property type="entry name" value="SH2"/>
</dbReference>
<dbReference type="PANTHER" id="PTHR10155">
    <property type="entry name" value="PHOSPHATIDYLINOSITOL 3-KINASE REGULATORY SUBUNIT"/>
    <property type="match status" value="1"/>
</dbReference>
<dbReference type="FunFam" id="3.30.505.10:FF:000028">
    <property type="entry name" value="Suppressor of cytokine signaling 5"/>
    <property type="match status" value="1"/>
</dbReference>
<evidence type="ECO:0000313" key="11">
    <source>
        <dbReference type="Proteomes" id="UP001208570"/>
    </source>
</evidence>
<dbReference type="InterPro" id="IPR001496">
    <property type="entry name" value="SOCS_box"/>
</dbReference>
<comment type="pathway">
    <text evidence="1">Protein modification; protein ubiquitination.</text>
</comment>
<evidence type="ECO:0000259" key="8">
    <source>
        <dbReference type="PROSITE" id="PS50001"/>
    </source>
</evidence>
<keyword evidence="3" id="KW-0734">Signal transduction inhibitor</keyword>
<sequence>MASSGDGSFNPPKKKGGFLTPKLLRKRDSSSTKDKKNRKEERQNVNSPSTSAVKQGVTGNDCVNHAVDCQVDSMRAIGRLSSSSEDLASGTNKNNVKRKSKTLTLKRKKVSDCSKPGGKQSTRFWAFHLKKRLPNGLKKKEHEAVDPAPFVESRSCVCTSYKRTEDIQPHGLVFPGSGANILGASASPIQPSSTRTARLALGAGPGPTGARRYNPQLFQLVPAPPQAAAVLDMARSSLDDYPTEDIDELMIAQRARDMELGIEISPSHLAYPHLHYSSSISSSSSSSGSSGVCEQVSNNLSVTFQNQCVVTTTTLYPGSSRDGFAQDSFHGHEGEAEYGEFGTLSPPTPNSIGSYIPRTVHTQVDYIHCLVPDLKEITKCSFYWGVIDRYEAERLLENRPEGTFLLRDSAQEEFLFSVSFRRYGRSLHARIEQWNHKFSFDSHDPGVFASDTVCGLIEHYKDPSCCMFFEPMLTIPLNRTFPFSLQHLCRTVICNTTIYDALNFLPLPKSLRDYLKYYHYKQKVRVRQFEMNN</sequence>
<feature type="compositionally biased region" description="Basic and acidic residues" evidence="7">
    <location>
        <begin position="26"/>
        <end position="43"/>
    </location>
</feature>
<evidence type="ECO:0000256" key="3">
    <source>
        <dbReference type="ARBA" id="ARBA00022700"/>
    </source>
</evidence>
<evidence type="ECO:0000256" key="7">
    <source>
        <dbReference type="SAM" id="MobiDB-lite"/>
    </source>
</evidence>
<proteinExistence type="predicted"/>
<evidence type="ECO:0000256" key="4">
    <source>
        <dbReference type="ARBA" id="ARBA00022786"/>
    </source>
</evidence>
<keyword evidence="4" id="KW-0833">Ubl conjugation pathway</keyword>
<dbReference type="InterPro" id="IPR036036">
    <property type="entry name" value="SOCS_box-like_dom_sf"/>
</dbReference>
<dbReference type="Gene3D" id="3.30.505.10">
    <property type="entry name" value="SH2 domain"/>
    <property type="match status" value="1"/>
</dbReference>
<dbReference type="InterPro" id="IPR036860">
    <property type="entry name" value="SH2_dom_sf"/>
</dbReference>
<evidence type="ECO:0000313" key="10">
    <source>
        <dbReference type="EMBL" id="KAK2150430.1"/>
    </source>
</evidence>
<evidence type="ECO:0000256" key="2">
    <source>
        <dbReference type="ARBA" id="ARBA00022604"/>
    </source>
</evidence>
<feature type="domain" description="SOCS box" evidence="9">
    <location>
        <begin position="472"/>
        <end position="521"/>
    </location>
</feature>
<evidence type="ECO:0000256" key="5">
    <source>
        <dbReference type="ARBA" id="ARBA00022999"/>
    </source>
</evidence>